<evidence type="ECO:0000256" key="8">
    <source>
        <dbReference type="ARBA" id="ARBA00022691"/>
    </source>
</evidence>
<evidence type="ECO:0000256" key="10">
    <source>
        <dbReference type="ARBA" id="ARBA00031323"/>
    </source>
</evidence>
<dbReference type="GO" id="GO:0008168">
    <property type="term" value="F:methyltransferase activity"/>
    <property type="evidence" value="ECO:0007669"/>
    <property type="project" value="UniProtKB-KW"/>
</dbReference>
<evidence type="ECO:0000313" key="12">
    <source>
        <dbReference type="EMBL" id="MCH6167336.1"/>
    </source>
</evidence>
<protein>
    <recommendedName>
        <fullName evidence="4">Protein-L-isoaspartate O-methyltransferase</fullName>
        <ecNumber evidence="3">2.1.1.77</ecNumber>
    </recommendedName>
    <alternativeName>
        <fullName evidence="11">L-isoaspartyl protein carboxyl methyltransferase</fullName>
    </alternativeName>
    <alternativeName>
        <fullName evidence="9">Protein L-isoaspartyl methyltransferase</fullName>
    </alternativeName>
    <alternativeName>
        <fullName evidence="10">Protein-beta-aspartate methyltransferase</fullName>
    </alternativeName>
</protein>
<sequence length="415" mass="42186">MAAADRARASMVDVLCDAGRIRSPAVEDAFRSVPRHLFLPGLSLDEAYADEAVAVQFADGVATSSASQPSMMAIMLEQLDLRPGQRVLEIGAGTGYNAALMARILGPSGTVTAVDIDEDLIERAAFHLASAGVDGVELVAADGALGYPPGAPYDRIVLTVGSGDIRPEWVAQLVPGGRLLLPIAVRGSQLSTALDLGPDGVLRSHSVRSCAFIRLRGVGASTDVATRLDGVGLMLQVPEDGPRAEAAGVSAALAEPGALLTVPVALGAADVWDGFGLWLALTEPGACRLLAAEPETGLPDGLLPLGPGSGTIALASMADTQPPGLAMVVAGPGRPDGRGPGAVAVREFGRGGPTLAGRLLAALDRWLAAGRPGAAEWRIVAVPAGAAYEDPPPGVGVVRKVHCSLLVDLPVPVPS</sequence>
<evidence type="ECO:0000256" key="11">
    <source>
        <dbReference type="ARBA" id="ARBA00031350"/>
    </source>
</evidence>
<evidence type="ECO:0000256" key="9">
    <source>
        <dbReference type="ARBA" id="ARBA00030757"/>
    </source>
</evidence>
<evidence type="ECO:0000256" key="4">
    <source>
        <dbReference type="ARBA" id="ARBA00013346"/>
    </source>
</evidence>
<dbReference type="PROSITE" id="PS01279">
    <property type="entry name" value="PCMT"/>
    <property type="match status" value="1"/>
</dbReference>
<evidence type="ECO:0000256" key="7">
    <source>
        <dbReference type="ARBA" id="ARBA00022679"/>
    </source>
</evidence>
<evidence type="ECO:0000256" key="1">
    <source>
        <dbReference type="ARBA" id="ARBA00004496"/>
    </source>
</evidence>
<comment type="similarity">
    <text evidence="2">Belongs to the methyltransferase superfamily. L-isoaspartyl/D-aspartyl protein methyltransferase family.</text>
</comment>
<evidence type="ECO:0000256" key="2">
    <source>
        <dbReference type="ARBA" id="ARBA00005369"/>
    </source>
</evidence>
<comment type="subcellular location">
    <subcellularLocation>
        <location evidence="1">Cytoplasm</location>
    </subcellularLocation>
</comment>
<dbReference type="SUPFAM" id="SSF53335">
    <property type="entry name" value="S-adenosyl-L-methionine-dependent methyltransferases"/>
    <property type="match status" value="1"/>
</dbReference>
<dbReference type="EMBL" id="JAKXMK010000013">
    <property type="protein sequence ID" value="MCH6167336.1"/>
    <property type="molecule type" value="Genomic_DNA"/>
</dbReference>
<dbReference type="Proteomes" id="UP001299970">
    <property type="component" value="Unassembled WGS sequence"/>
</dbReference>
<dbReference type="RefSeq" id="WP_241037670.1">
    <property type="nucleotide sequence ID" value="NZ_BAAAJF010000005.1"/>
</dbReference>
<keyword evidence="6 12" id="KW-0489">Methyltransferase</keyword>
<organism evidence="12 13">
    <name type="scientific">Pseudonocardia alaniniphila</name>
    <dbReference type="NCBI Taxonomy" id="75291"/>
    <lineage>
        <taxon>Bacteria</taxon>
        <taxon>Bacillati</taxon>
        <taxon>Actinomycetota</taxon>
        <taxon>Actinomycetes</taxon>
        <taxon>Pseudonocardiales</taxon>
        <taxon>Pseudonocardiaceae</taxon>
        <taxon>Pseudonocardia</taxon>
    </lineage>
</organism>
<dbReference type="InterPro" id="IPR000682">
    <property type="entry name" value="PCMT"/>
</dbReference>
<evidence type="ECO:0000256" key="3">
    <source>
        <dbReference type="ARBA" id="ARBA00011890"/>
    </source>
</evidence>
<dbReference type="PANTHER" id="PTHR11579">
    <property type="entry name" value="PROTEIN-L-ISOASPARTATE O-METHYLTRANSFERASE"/>
    <property type="match status" value="1"/>
</dbReference>
<dbReference type="PANTHER" id="PTHR11579:SF0">
    <property type="entry name" value="PROTEIN-L-ISOASPARTATE(D-ASPARTATE) O-METHYLTRANSFERASE"/>
    <property type="match status" value="1"/>
</dbReference>
<evidence type="ECO:0000256" key="6">
    <source>
        <dbReference type="ARBA" id="ARBA00022603"/>
    </source>
</evidence>
<gene>
    <name evidence="12" type="ORF">MMF94_16755</name>
</gene>
<name>A0ABS9TFM4_9PSEU</name>
<proteinExistence type="inferred from homology"/>
<dbReference type="GO" id="GO:0032259">
    <property type="term" value="P:methylation"/>
    <property type="evidence" value="ECO:0007669"/>
    <property type="project" value="UniProtKB-KW"/>
</dbReference>
<comment type="caution">
    <text evidence="12">The sequence shown here is derived from an EMBL/GenBank/DDBJ whole genome shotgun (WGS) entry which is preliminary data.</text>
</comment>
<accession>A0ABS9TFM4</accession>
<keyword evidence="5" id="KW-0963">Cytoplasm</keyword>
<keyword evidence="13" id="KW-1185">Reference proteome</keyword>
<keyword evidence="8" id="KW-0949">S-adenosyl-L-methionine</keyword>
<reference evidence="12 13" key="1">
    <citation type="submission" date="2022-03" db="EMBL/GenBank/DDBJ databases">
        <title>Pseudonocardia alaer sp. nov., a novel actinomycete isolated from reed forest soil.</title>
        <authorList>
            <person name="Wang L."/>
        </authorList>
    </citation>
    <scope>NUCLEOTIDE SEQUENCE [LARGE SCALE GENOMIC DNA]</scope>
    <source>
        <strain evidence="12 13">Y-16303</strain>
    </source>
</reference>
<evidence type="ECO:0000313" key="13">
    <source>
        <dbReference type="Proteomes" id="UP001299970"/>
    </source>
</evidence>
<dbReference type="Gene3D" id="3.40.50.150">
    <property type="entry name" value="Vaccinia Virus protein VP39"/>
    <property type="match status" value="1"/>
</dbReference>
<dbReference type="EC" id="2.1.1.77" evidence="3"/>
<dbReference type="CDD" id="cd02440">
    <property type="entry name" value="AdoMet_MTases"/>
    <property type="match status" value="1"/>
</dbReference>
<evidence type="ECO:0000256" key="5">
    <source>
        <dbReference type="ARBA" id="ARBA00022490"/>
    </source>
</evidence>
<dbReference type="InterPro" id="IPR029063">
    <property type="entry name" value="SAM-dependent_MTases_sf"/>
</dbReference>
<keyword evidence="7" id="KW-0808">Transferase</keyword>
<dbReference type="Pfam" id="PF01135">
    <property type="entry name" value="PCMT"/>
    <property type="match status" value="1"/>
</dbReference>